<feature type="transmembrane region" description="Helical" evidence="1">
    <location>
        <begin position="12"/>
        <end position="30"/>
    </location>
</feature>
<dbReference type="KEGG" id="spu:584356"/>
<keyword evidence="1" id="KW-0472">Membrane</keyword>
<feature type="transmembrane region" description="Helical" evidence="1">
    <location>
        <begin position="266"/>
        <end position="284"/>
    </location>
</feature>
<sequence>MDSQSRSGSTKRWLILVGLFAVGYFDIGTLKSLGVFLEEMTEDLQTSLAVVGVAIGLCHGVANCFGFGLSVVILPSHACVIDYFPDHFEIATTIVLLGSAVGIMTLPLLTEQLVMAYSWRGAILILGALNFHSCVTGLLMASSSQQRRVLGEPTTLAGRAQIGEDHEETVSLINEHASFAQHTIDVHLDDDDVGDGNDDGVFCSIAIIARAAKKIFLDIFDIKVFRDCPRFIIVCMTFFTFAISFYGWIVFLIPNAEAKGISPDKAVLLATIGGVANIFGRLTVGFRAARVNLKPRVTYCLISVVSAGAFFCNCFTKRFSILSCFAATNGFAMGWKTVSSNLLCKDSVSEERYPAAMSFSSLAFGIGEAVGALSIGLLYNITKSFDVIFCVLGAANILESCIIISPIIKDRMVAMVTTR</sequence>
<feature type="transmembrane region" description="Helical" evidence="1">
    <location>
        <begin position="296"/>
        <end position="313"/>
    </location>
</feature>
<dbReference type="InterPro" id="IPR011701">
    <property type="entry name" value="MFS"/>
</dbReference>
<dbReference type="InterPro" id="IPR050327">
    <property type="entry name" value="Proton-linked_MCT"/>
</dbReference>
<dbReference type="RefSeq" id="XP_789310.1">
    <property type="nucleotide sequence ID" value="XM_784217.1"/>
</dbReference>
<dbReference type="GO" id="GO:0005886">
    <property type="term" value="C:plasma membrane"/>
    <property type="evidence" value="ECO:0000318"/>
    <property type="project" value="GO_Central"/>
</dbReference>
<dbReference type="Gene3D" id="1.20.1250.20">
    <property type="entry name" value="MFS general substrate transporter like domains"/>
    <property type="match status" value="2"/>
</dbReference>
<keyword evidence="1" id="KW-1133">Transmembrane helix</keyword>
<dbReference type="OrthoDB" id="6509908at2759"/>
<accession>A0A7M7RCT7</accession>
<keyword evidence="3" id="KW-1185">Reference proteome</keyword>
<feature type="transmembrane region" description="Helical" evidence="1">
    <location>
        <begin position="121"/>
        <end position="141"/>
    </location>
</feature>
<feature type="transmembrane region" description="Helical" evidence="1">
    <location>
        <begin position="231"/>
        <end position="254"/>
    </location>
</feature>
<dbReference type="SUPFAM" id="SSF103473">
    <property type="entry name" value="MFS general substrate transporter"/>
    <property type="match status" value="1"/>
</dbReference>
<dbReference type="FunFam" id="1.20.1250.20:FF:000517">
    <property type="entry name" value="Uncharacterized protein"/>
    <property type="match status" value="1"/>
</dbReference>
<feature type="transmembrane region" description="Helical" evidence="1">
    <location>
        <begin position="359"/>
        <end position="379"/>
    </location>
</feature>
<feature type="transmembrane region" description="Helical" evidence="1">
    <location>
        <begin position="88"/>
        <end position="109"/>
    </location>
</feature>
<dbReference type="AlphaFoldDB" id="A0A7M7RCT7"/>
<organism evidence="2 3">
    <name type="scientific">Strongylocentrotus purpuratus</name>
    <name type="common">Purple sea urchin</name>
    <dbReference type="NCBI Taxonomy" id="7668"/>
    <lineage>
        <taxon>Eukaryota</taxon>
        <taxon>Metazoa</taxon>
        <taxon>Echinodermata</taxon>
        <taxon>Eleutherozoa</taxon>
        <taxon>Echinozoa</taxon>
        <taxon>Echinoidea</taxon>
        <taxon>Euechinoidea</taxon>
        <taxon>Echinacea</taxon>
        <taxon>Camarodonta</taxon>
        <taxon>Echinidea</taxon>
        <taxon>Strongylocentrotidae</taxon>
        <taxon>Strongylocentrotus</taxon>
    </lineage>
</organism>
<protein>
    <recommendedName>
        <fullName evidence="4">Major facilitator superfamily (MFS) profile domain-containing protein</fullName>
    </recommendedName>
</protein>
<evidence type="ECO:0000313" key="2">
    <source>
        <dbReference type="EnsemblMetazoa" id="XP_789310"/>
    </source>
</evidence>
<evidence type="ECO:0000256" key="1">
    <source>
        <dbReference type="SAM" id="Phobius"/>
    </source>
</evidence>
<dbReference type="InterPro" id="IPR036259">
    <property type="entry name" value="MFS_trans_sf"/>
</dbReference>
<dbReference type="Proteomes" id="UP000007110">
    <property type="component" value="Unassembled WGS sequence"/>
</dbReference>
<dbReference type="InParanoid" id="A0A7M7RCT7"/>
<evidence type="ECO:0008006" key="4">
    <source>
        <dbReference type="Google" id="ProtNLM"/>
    </source>
</evidence>
<dbReference type="EnsemblMetazoa" id="XM_784217">
    <property type="protein sequence ID" value="XP_789310"/>
    <property type="gene ID" value="LOC584356"/>
</dbReference>
<dbReference type="GeneID" id="584356"/>
<proteinExistence type="predicted"/>
<feature type="transmembrane region" description="Helical" evidence="1">
    <location>
        <begin position="50"/>
        <end position="76"/>
    </location>
</feature>
<dbReference type="PANTHER" id="PTHR11360:SF303">
    <property type="entry name" value="MAJOR FACILITATOR SUPERFAMILY (MFS) PROFILE DOMAIN-CONTAINING PROTEIN"/>
    <property type="match status" value="1"/>
</dbReference>
<keyword evidence="1" id="KW-0812">Transmembrane</keyword>
<name>A0A7M7RCT7_STRPU</name>
<dbReference type="Pfam" id="PF07690">
    <property type="entry name" value="MFS_1"/>
    <property type="match status" value="1"/>
</dbReference>
<evidence type="ECO:0000313" key="3">
    <source>
        <dbReference type="Proteomes" id="UP000007110"/>
    </source>
</evidence>
<dbReference type="PANTHER" id="PTHR11360">
    <property type="entry name" value="MONOCARBOXYLATE TRANSPORTER"/>
    <property type="match status" value="1"/>
</dbReference>
<feature type="transmembrane region" description="Helical" evidence="1">
    <location>
        <begin position="385"/>
        <end position="408"/>
    </location>
</feature>
<dbReference type="OMA" id="HASFAQH"/>
<reference evidence="3" key="1">
    <citation type="submission" date="2015-02" db="EMBL/GenBank/DDBJ databases">
        <title>Genome sequencing for Strongylocentrotus purpuratus.</title>
        <authorList>
            <person name="Murali S."/>
            <person name="Liu Y."/>
            <person name="Vee V."/>
            <person name="English A."/>
            <person name="Wang M."/>
            <person name="Skinner E."/>
            <person name="Han Y."/>
            <person name="Muzny D.M."/>
            <person name="Worley K.C."/>
            <person name="Gibbs R.A."/>
        </authorList>
    </citation>
    <scope>NUCLEOTIDE SEQUENCE</scope>
</reference>
<dbReference type="GO" id="GO:0008028">
    <property type="term" value="F:monocarboxylic acid transmembrane transporter activity"/>
    <property type="evidence" value="ECO:0000318"/>
    <property type="project" value="GO_Central"/>
</dbReference>
<reference evidence="2" key="2">
    <citation type="submission" date="2021-01" db="UniProtKB">
        <authorList>
            <consortium name="EnsemblMetazoa"/>
        </authorList>
    </citation>
    <scope>IDENTIFICATION</scope>
</reference>